<reference evidence="2 3" key="1">
    <citation type="journal article" date="2024" name="Int. J. Syst. Evol. Microbiol.">
        <title>Lacrimispora brassicae sp. nov. isolated from fermented cabbage, and proposal of Clostridium indicum Gundawar et al. 2019 and Clostridium methoxybenzovorans Mechichi et al. 1999 as heterotypic synonyms of Lacrimispora amygdalina (Parshina et al. 2003) Haas and Blanchard 2020 and Lacrimispora indolis (McClung and McCoy 1957) Haas and Blanchard 2020, respectively.</title>
        <authorList>
            <person name="Kobayashi H."/>
            <person name="Tanizawa Y."/>
            <person name="Sakamoto M."/>
            <person name="Ohkuma M."/>
            <person name="Tohno M."/>
        </authorList>
    </citation>
    <scope>NUCLEOTIDE SEQUENCE [LARGE SCALE GENOMIC DNA]</scope>
    <source>
        <strain evidence="2 3">DSM 12857</strain>
    </source>
</reference>
<dbReference type="RefSeq" id="WP_346065738.1">
    <property type="nucleotide sequence ID" value="NZ_BRPJ01000072.1"/>
</dbReference>
<dbReference type="Gene3D" id="3.20.20.140">
    <property type="entry name" value="Metal-dependent hydrolases"/>
    <property type="match status" value="1"/>
</dbReference>
<dbReference type="EMBL" id="BRPJ01000072">
    <property type="protein sequence ID" value="GLB31402.1"/>
    <property type="molecule type" value="Genomic_DNA"/>
</dbReference>
<dbReference type="SUPFAM" id="SSF89550">
    <property type="entry name" value="PHP domain-like"/>
    <property type="match status" value="1"/>
</dbReference>
<evidence type="ECO:0000313" key="3">
    <source>
        <dbReference type="Proteomes" id="UP001419084"/>
    </source>
</evidence>
<comment type="caution">
    <text evidence="2">The sequence shown here is derived from an EMBL/GenBank/DDBJ whole genome shotgun (WGS) entry which is preliminary data.</text>
</comment>
<gene>
    <name evidence="2" type="ORF">LAD12857_33250</name>
</gene>
<dbReference type="SUPFAM" id="SSF52540">
    <property type="entry name" value="P-loop containing nucleoside triphosphate hydrolases"/>
    <property type="match status" value="1"/>
</dbReference>
<dbReference type="PANTHER" id="PTHR32182">
    <property type="entry name" value="DNA REPLICATION AND REPAIR PROTEIN RECF"/>
    <property type="match status" value="1"/>
</dbReference>
<evidence type="ECO:0000313" key="2">
    <source>
        <dbReference type="EMBL" id="GLB31402.1"/>
    </source>
</evidence>
<organism evidence="2 3">
    <name type="scientific">Lacrimispora amygdalina</name>
    <dbReference type="NCBI Taxonomy" id="253257"/>
    <lineage>
        <taxon>Bacteria</taxon>
        <taxon>Bacillati</taxon>
        <taxon>Bacillota</taxon>
        <taxon>Clostridia</taxon>
        <taxon>Lachnospirales</taxon>
        <taxon>Lachnospiraceae</taxon>
        <taxon>Lacrimispora</taxon>
    </lineage>
</organism>
<sequence>MNISRGSEWRQWDLHVHTASSYDYKYKGIDSDELLVKSWRDNGIEAVAITDHFKIDSNRIKRLRELAGNDIIIFPGVEFRTDKGSTNLHVISIFPESVDLALLDSSFEAIMINDKAVAKESNDTIYWDYRDIVEFTQKRNGVLSIHTGDKANGLDKEINNKTLFKMAIKTEYANTVSIYEVSNLSNIEEHKAKVFPQIGVKPIIICSDNHEPRNYERKEKLWIKADRTFDGLIQVINDPEERVFVGEIPPKEDIANKRKSVYIESVKIKKDKDAKNLDSNWFNVDMPLNNGLTVVIGNKGSGKSAFADVLGHLCESNSMEEASFLHQDRFRKGPQKYADDYSGQITWLDGEKSKELKLSANVNETTVQYAQYLPQKFIERVCTDLERDFQNEINKVIFSYVDTTVKGDAKNLEELISFQSHPYNARIQAIHDEIFELNSNIITLETRLTSQYKTSISDNLKKAQEMLDRHLKTIPEEVKKPESKLSPEDQVKLDECETQIKNLQQLIELNRTELTTINSDIGTLTNSITDIDELVNSIKTLNTNLIELKNKYFNEEIELVIKYDTPKGIIQTRIESLLKRKTDIIEILSDSDEVSKSLNKALKEQLSIKKSIVDTADAAEKAYQKYLEDLKQWESTKAALLGNALSPNTVNYYKAELDKIENEYPTKYLSLRESRLKKVKEILEEKRKIVDIHADVYLPIEKELIELLSGMTEKVDFKAAVVLTDKNIGSSLLNHVNHTYTGIFNRTDKAYVVMNKFLRDTDFSDEDSVIAFISNVMKVVDDDIDRSSGVIKDKARFYELLFNLDYIGVEFNLNYSGRDLIELSPGERGIVLLIFYLALNKGEEPIIIDQPEDNLDNESVFKKLVPCIKAAKKRRQVVIVTHNPNIAIACDAEQVIHCEIDKIRNEITYSSGSIENKIIRQKIIDVLEGTKPAFELRSKKYIF</sequence>
<keyword evidence="3" id="KW-1185">Reference proteome</keyword>
<dbReference type="CDD" id="cd07432">
    <property type="entry name" value="PHP_HisPPase"/>
    <property type="match status" value="1"/>
</dbReference>
<dbReference type="Proteomes" id="UP001419084">
    <property type="component" value="Unassembled WGS sequence"/>
</dbReference>
<proteinExistence type="predicted"/>
<dbReference type="InterPro" id="IPR027417">
    <property type="entry name" value="P-loop_NTPase"/>
</dbReference>
<feature type="coiled-coil region" evidence="1">
    <location>
        <begin position="493"/>
        <end position="558"/>
    </location>
</feature>
<dbReference type="InterPro" id="IPR016195">
    <property type="entry name" value="Pol/histidinol_Pase-like"/>
</dbReference>
<dbReference type="InterPro" id="IPR054787">
    <property type="entry name" value="TrlF_ATPase"/>
</dbReference>
<evidence type="ECO:0000256" key="1">
    <source>
        <dbReference type="SAM" id="Coils"/>
    </source>
</evidence>
<dbReference type="Gene3D" id="3.40.50.300">
    <property type="entry name" value="P-loop containing nucleotide triphosphate hydrolases"/>
    <property type="match status" value="2"/>
</dbReference>
<dbReference type="NCBIfam" id="NF045780">
    <property type="entry name" value="TrlF_fam_ATP"/>
    <property type="match status" value="1"/>
</dbReference>
<keyword evidence="1" id="KW-0175">Coiled coil</keyword>
<dbReference type="PANTHER" id="PTHR32182:SF22">
    <property type="entry name" value="ATP-DEPENDENT ENDONUCLEASE, OLD FAMILY-RELATED"/>
    <property type="match status" value="1"/>
</dbReference>
<protein>
    <submittedName>
        <fullName evidence="2">DNA repair ATPase</fullName>
    </submittedName>
</protein>
<name>A0ABQ5M9B6_9FIRM</name>
<accession>A0ABQ5M9B6</accession>